<evidence type="ECO:0000313" key="2">
    <source>
        <dbReference type="EMBL" id="VVC24708.1"/>
    </source>
</evidence>
<sequence length="269" mass="31803">MYNAKRLNALAKPKQLPDLRYMQYTQSVSKSAVQYTLPKTSRIWDLSKPKNRQLNPRQHKVLKTIFNEDRNPNKYEGIRYRIIELAQPKLENRHVHNTCVEIPPEKSYRRPFEKQTAWLKKNSAPRKMYRPPITKKNYTKLSEAEIERFFERLAMVPESKRKKTITKEHKPKINTLPDSMLTSVNHLSVPRKLASEMRLNFEFDPYIIPPEVLNHKASKRTQELAEPKVYETSNLKDAVRENPFEISRSALKYKATPLIKKLAMPKQYD</sequence>
<proteinExistence type="predicted"/>
<dbReference type="Pfam" id="PF14912">
    <property type="entry name" value="THEG"/>
    <property type="match status" value="3"/>
</dbReference>
<dbReference type="PANTHER" id="PTHR15901:SF16">
    <property type="entry name" value="TESTICULAR HAPLOID EXPRESSED GENE PROTEIN"/>
    <property type="match status" value="1"/>
</dbReference>
<dbReference type="InterPro" id="IPR006623">
    <property type="entry name" value="THEG"/>
</dbReference>
<dbReference type="SMART" id="SM00705">
    <property type="entry name" value="THEG"/>
    <property type="match status" value="3"/>
</dbReference>
<accession>A0A5E4LZM8</accession>
<name>A0A5E4LZM8_9HEMI</name>
<evidence type="ECO:0000256" key="1">
    <source>
        <dbReference type="ARBA" id="ARBA00022737"/>
    </source>
</evidence>
<dbReference type="Proteomes" id="UP000325440">
    <property type="component" value="Unassembled WGS sequence"/>
</dbReference>
<keyword evidence="1" id="KW-0677">Repeat</keyword>
<keyword evidence="3" id="KW-1185">Reference proteome</keyword>
<reference evidence="2 3" key="1">
    <citation type="submission" date="2019-08" db="EMBL/GenBank/DDBJ databases">
        <authorList>
            <person name="Alioto T."/>
            <person name="Alioto T."/>
            <person name="Gomez Garrido J."/>
        </authorList>
    </citation>
    <scope>NUCLEOTIDE SEQUENCE [LARGE SCALE GENOMIC DNA]</scope>
</reference>
<evidence type="ECO:0000313" key="3">
    <source>
        <dbReference type="Proteomes" id="UP000325440"/>
    </source>
</evidence>
<dbReference type="AlphaFoldDB" id="A0A5E4LZM8"/>
<gene>
    <name evidence="2" type="ORF">CINCED_3A005091</name>
</gene>
<organism evidence="2 3">
    <name type="scientific">Cinara cedri</name>
    <dbReference type="NCBI Taxonomy" id="506608"/>
    <lineage>
        <taxon>Eukaryota</taxon>
        <taxon>Metazoa</taxon>
        <taxon>Ecdysozoa</taxon>
        <taxon>Arthropoda</taxon>
        <taxon>Hexapoda</taxon>
        <taxon>Insecta</taxon>
        <taxon>Pterygota</taxon>
        <taxon>Neoptera</taxon>
        <taxon>Paraneoptera</taxon>
        <taxon>Hemiptera</taxon>
        <taxon>Sternorrhyncha</taxon>
        <taxon>Aphidomorpha</taxon>
        <taxon>Aphidoidea</taxon>
        <taxon>Aphididae</taxon>
        <taxon>Lachninae</taxon>
        <taxon>Cinara</taxon>
    </lineage>
</organism>
<dbReference type="InterPro" id="IPR042401">
    <property type="entry name" value="SPMAP2-like"/>
</dbReference>
<dbReference type="EMBL" id="CABPRJ010000004">
    <property type="protein sequence ID" value="VVC24708.1"/>
    <property type="molecule type" value="Genomic_DNA"/>
</dbReference>
<dbReference type="PANTHER" id="PTHR15901">
    <property type="entry name" value="TESTICULAR HAPLOID EXPRESSED GENE PROTEIN"/>
    <property type="match status" value="1"/>
</dbReference>
<protein>
    <submittedName>
        <fullName evidence="2">Testicular haploid expressed repeat</fullName>
    </submittedName>
</protein>
<dbReference type="OrthoDB" id="25466at2759"/>